<protein>
    <submittedName>
        <fullName evidence="3">ImmA/IrrE family metallo-endopeptidase</fullName>
    </submittedName>
</protein>
<dbReference type="EMBL" id="LECW02000067">
    <property type="protein sequence ID" value="KRT88406.1"/>
    <property type="molecule type" value="Genomic_DNA"/>
</dbReference>
<organism evidence="2 4">
    <name type="scientific">Bacillus glycinifermentans</name>
    <dbReference type="NCBI Taxonomy" id="1664069"/>
    <lineage>
        <taxon>Bacteria</taxon>
        <taxon>Bacillati</taxon>
        <taxon>Bacillota</taxon>
        <taxon>Bacilli</taxon>
        <taxon>Bacillales</taxon>
        <taxon>Bacillaceae</taxon>
        <taxon>Bacillus</taxon>
    </lineage>
</organism>
<dbReference type="OrthoDB" id="9816277at2"/>
<reference evidence="2 4" key="1">
    <citation type="journal article" date="2015" name="Int. J. Syst. Evol. Microbiol.">
        <title>Bacillus glycinifermentans sp. nov., isolated from fermented soybean paste.</title>
        <authorList>
            <person name="Kim S.J."/>
            <person name="Dunlap C.A."/>
            <person name="Kwon S.W."/>
            <person name="Rooney A.P."/>
        </authorList>
    </citation>
    <scope>NUCLEOTIDE SEQUENCE [LARGE SCALE GENOMIC DNA]</scope>
    <source>
        <strain evidence="2 4">GO-13</strain>
    </source>
</reference>
<evidence type="ECO:0000313" key="4">
    <source>
        <dbReference type="Proteomes" id="UP000036168"/>
    </source>
</evidence>
<dbReference type="InterPro" id="IPR052345">
    <property type="entry name" value="Rad_response_metalloprotease"/>
</dbReference>
<evidence type="ECO:0000313" key="3">
    <source>
        <dbReference type="EMBL" id="MEC0487939.1"/>
    </source>
</evidence>
<evidence type="ECO:0000313" key="5">
    <source>
        <dbReference type="Proteomes" id="UP001341297"/>
    </source>
</evidence>
<dbReference type="Proteomes" id="UP000036168">
    <property type="component" value="Unassembled WGS sequence"/>
</dbReference>
<gene>
    <name evidence="2" type="ORF">AB447_208410</name>
    <name evidence="3" type="ORF">P8828_24650</name>
</gene>
<dbReference type="PANTHER" id="PTHR43236:SF1">
    <property type="entry name" value="BLL7220 PROTEIN"/>
    <property type="match status" value="1"/>
</dbReference>
<dbReference type="STRING" id="1664069.BGLY_4023"/>
<sequence length="147" mass="17297">MIKKHVEKIIEKYKTNNPFELASILNINVLFWDLHDEIRGFYKYSRKNKFIVINENLPKPQQIFTCAHEFGHSQEHPRANTPFMRENTLFSVDKMEVEANTYAVELLLPDKKLKEYRYTGMTLQDAAKLNNVPLEVCHLKDLSSLNL</sequence>
<dbReference type="PANTHER" id="PTHR43236">
    <property type="entry name" value="ANTITOXIN HIGA1"/>
    <property type="match status" value="1"/>
</dbReference>
<accession>A0A0T6BIS5</accession>
<feature type="domain" description="IrrE N-terminal-like" evidence="1">
    <location>
        <begin position="24"/>
        <end position="136"/>
    </location>
</feature>
<keyword evidence="5" id="KW-1185">Reference proteome</keyword>
<dbReference type="RefSeq" id="WP_048356479.1">
    <property type="nucleotide sequence ID" value="NZ_CP023481.1"/>
</dbReference>
<dbReference type="AlphaFoldDB" id="A0A0T6BIS5"/>
<evidence type="ECO:0000313" key="2">
    <source>
        <dbReference type="EMBL" id="KRT88406.1"/>
    </source>
</evidence>
<dbReference type="Gene3D" id="1.10.10.2910">
    <property type="match status" value="1"/>
</dbReference>
<evidence type="ECO:0000259" key="1">
    <source>
        <dbReference type="Pfam" id="PF06114"/>
    </source>
</evidence>
<dbReference type="Proteomes" id="UP001341297">
    <property type="component" value="Unassembled WGS sequence"/>
</dbReference>
<comment type="caution">
    <text evidence="2">The sequence shown here is derived from an EMBL/GenBank/DDBJ whole genome shotgun (WGS) entry which is preliminary data.</text>
</comment>
<name>A0A0T6BIS5_9BACI</name>
<dbReference type="InterPro" id="IPR010359">
    <property type="entry name" value="IrrE_HExxH"/>
</dbReference>
<dbReference type="Pfam" id="PF06114">
    <property type="entry name" value="Peptidase_M78"/>
    <property type="match status" value="1"/>
</dbReference>
<proteinExistence type="predicted"/>
<reference evidence="2" key="2">
    <citation type="submission" date="2015-10" db="EMBL/GenBank/DDBJ databases">
        <authorList>
            <person name="Gilbert D.G."/>
        </authorList>
    </citation>
    <scope>NUCLEOTIDE SEQUENCE</scope>
    <source>
        <strain evidence="2">GO-13</strain>
    </source>
</reference>
<dbReference type="EMBL" id="JARRTL010000050">
    <property type="protein sequence ID" value="MEC0487939.1"/>
    <property type="molecule type" value="Genomic_DNA"/>
</dbReference>
<reference evidence="3 5" key="3">
    <citation type="submission" date="2023-03" db="EMBL/GenBank/DDBJ databases">
        <title>Agriculturally important microbes genome sequencing.</title>
        <authorList>
            <person name="Dunlap C."/>
        </authorList>
    </citation>
    <scope>NUCLEOTIDE SEQUENCE [LARGE SCALE GENOMIC DNA]</scope>
    <source>
        <strain evidence="3 5">CBP-3203</strain>
    </source>
</reference>